<gene>
    <name evidence="1" type="ORF">GCM10011289_03960</name>
</gene>
<reference evidence="1" key="2">
    <citation type="submission" date="2020-09" db="EMBL/GenBank/DDBJ databases">
        <authorList>
            <person name="Sun Q."/>
            <person name="Kim S."/>
        </authorList>
    </citation>
    <scope>NUCLEOTIDE SEQUENCE</scope>
    <source>
        <strain evidence="1">KCTC 32182</strain>
    </source>
</reference>
<evidence type="ECO:0000313" key="2">
    <source>
        <dbReference type="Proteomes" id="UP000645257"/>
    </source>
</evidence>
<protein>
    <recommendedName>
        <fullName evidence="3">Protein FliT</fullName>
    </recommendedName>
</protein>
<dbReference type="AlphaFoldDB" id="A0A918NXD7"/>
<evidence type="ECO:0008006" key="3">
    <source>
        <dbReference type="Google" id="ProtNLM"/>
    </source>
</evidence>
<evidence type="ECO:0000313" key="1">
    <source>
        <dbReference type="EMBL" id="GGY04639.1"/>
    </source>
</evidence>
<organism evidence="1 2">
    <name type="scientific">Paludibacterium paludis</name>
    <dbReference type="NCBI Taxonomy" id="1225769"/>
    <lineage>
        <taxon>Bacteria</taxon>
        <taxon>Pseudomonadati</taxon>
        <taxon>Pseudomonadota</taxon>
        <taxon>Betaproteobacteria</taxon>
        <taxon>Neisseriales</taxon>
        <taxon>Chromobacteriaceae</taxon>
        <taxon>Paludibacterium</taxon>
    </lineage>
</organism>
<dbReference type="RefSeq" id="WP_189530573.1">
    <property type="nucleotide sequence ID" value="NZ_BMYX01000001.1"/>
</dbReference>
<name>A0A918NXD7_9NEIS</name>
<reference evidence="1" key="1">
    <citation type="journal article" date="2014" name="Int. J. Syst. Evol. Microbiol.">
        <title>Complete genome sequence of Corynebacterium casei LMG S-19264T (=DSM 44701T), isolated from a smear-ripened cheese.</title>
        <authorList>
            <consortium name="US DOE Joint Genome Institute (JGI-PGF)"/>
            <person name="Walter F."/>
            <person name="Albersmeier A."/>
            <person name="Kalinowski J."/>
            <person name="Ruckert C."/>
        </authorList>
    </citation>
    <scope>NUCLEOTIDE SEQUENCE</scope>
    <source>
        <strain evidence="1">KCTC 32182</strain>
    </source>
</reference>
<dbReference type="Proteomes" id="UP000645257">
    <property type="component" value="Unassembled WGS sequence"/>
</dbReference>
<proteinExistence type="predicted"/>
<sequence>MADSASLERLAAQAEDALRRQDWPALSLLDGRLSAFLAARGGRFDDAERRELARLKALWRRSAAELGGECDRLQGILNDIGEHAEARSAYAVIDAWND</sequence>
<keyword evidence="2" id="KW-1185">Reference proteome</keyword>
<comment type="caution">
    <text evidence="1">The sequence shown here is derived from an EMBL/GenBank/DDBJ whole genome shotgun (WGS) entry which is preliminary data.</text>
</comment>
<accession>A0A918NXD7</accession>
<dbReference type="EMBL" id="BMYX01000001">
    <property type="protein sequence ID" value="GGY04639.1"/>
    <property type="molecule type" value="Genomic_DNA"/>
</dbReference>